<name>A0AAE0MJ98_9PEZI</name>
<dbReference type="RefSeq" id="XP_062676416.1">
    <property type="nucleotide sequence ID" value="XM_062825316.1"/>
</dbReference>
<accession>A0AAE0MJ98</accession>
<dbReference type="EMBL" id="JAUEPP010000017">
    <property type="protein sequence ID" value="KAK3334250.1"/>
    <property type="molecule type" value="Genomic_DNA"/>
</dbReference>
<dbReference type="Proteomes" id="UP001278500">
    <property type="component" value="Unassembled WGS sequence"/>
</dbReference>
<organism evidence="1 2">
    <name type="scientific">Neurospora tetraspora</name>
    <dbReference type="NCBI Taxonomy" id="94610"/>
    <lineage>
        <taxon>Eukaryota</taxon>
        <taxon>Fungi</taxon>
        <taxon>Dikarya</taxon>
        <taxon>Ascomycota</taxon>
        <taxon>Pezizomycotina</taxon>
        <taxon>Sordariomycetes</taxon>
        <taxon>Sordariomycetidae</taxon>
        <taxon>Sordariales</taxon>
        <taxon>Sordariaceae</taxon>
        <taxon>Neurospora</taxon>
    </lineage>
</organism>
<gene>
    <name evidence="1" type="ORF">B0H65DRAFT_437492</name>
</gene>
<protein>
    <submittedName>
        <fullName evidence="1">Uncharacterized protein</fullName>
    </submittedName>
</protein>
<dbReference type="GeneID" id="87862470"/>
<comment type="caution">
    <text evidence="1">The sequence shown here is derived from an EMBL/GenBank/DDBJ whole genome shotgun (WGS) entry which is preliminary data.</text>
</comment>
<sequence length="62" mass="7527">MNLLPTKSNKDYINPYKVLSRVVSILNPKPNIKHLRTYYYIAYYYIKKEKRVQGNKFTKRSK</sequence>
<evidence type="ECO:0000313" key="2">
    <source>
        <dbReference type="Proteomes" id="UP001278500"/>
    </source>
</evidence>
<evidence type="ECO:0000313" key="1">
    <source>
        <dbReference type="EMBL" id="KAK3334250.1"/>
    </source>
</evidence>
<reference evidence="1" key="2">
    <citation type="submission" date="2023-06" db="EMBL/GenBank/DDBJ databases">
        <authorList>
            <consortium name="Lawrence Berkeley National Laboratory"/>
            <person name="Haridas S."/>
            <person name="Hensen N."/>
            <person name="Bonometti L."/>
            <person name="Westerberg I."/>
            <person name="Brannstrom I.O."/>
            <person name="Guillou S."/>
            <person name="Cros-Aarteil S."/>
            <person name="Calhoun S."/>
            <person name="Kuo A."/>
            <person name="Mondo S."/>
            <person name="Pangilinan J."/>
            <person name="Riley R."/>
            <person name="Labutti K."/>
            <person name="Andreopoulos B."/>
            <person name="Lipzen A."/>
            <person name="Chen C."/>
            <person name="Yanf M."/>
            <person name="Daum C."/>
            <person name="Ng V."/>
            <person name="Clum A."/>
            <person name="Steindorff A."/>
            <person name="Ohm R."/>
            <person name="Martin F."/>
            <person name="Silar P."/>
            <person name="Natvig D."/>
            <person name="Lalanne C."/>
            <person name="Gautier V."/>
            <person name="Ament-Velasquez S.L."/>
            <person name="Kruys A."/>
            <person name="Hutchinson M.I."/>
            <person name="Powell A.J."/>
            <person name="Barry K."/>
            <person name="Miller A.N."/>
            <person name="Grigoriev I.V."/>
            <person name="Debuchy R."/>
            <person name="Gladieux P."/>
            <person name="Thoren M.H."/>
            <person name="Johannesson H."/>
        </authorList>
    </citation>
    <scope>NUCLEOTIDE SEQUENCE</scope>
    <source>
        <strain evidence="1">CBS 560.94</strain>
    </source>
</reference>
<proteinExistence type="predicted"/>
<dbReference type="AlphaFoldDB" id="A0AAE0MJ98"/>
<reference evidence="1" key="1">
    <citation type="journal article" date="2023" name="Mol. Phylogenet. Evol.">
        <title>Genome-scale phylogeny and comparative genomics of the fungal order Sordariales.</title>
        <authorList>
            <person name="Hensen N."/>
            <person name="Bonometti L."/>
            <person name="Westerberg I."/>
            <person name="Brannstrom I.O."/>
            <person name="Guillou S."/>
            <person name="Cros-Aarteil S."/>
            <person name="Calhoun S."/>
            <person name="Haridas S."/>
            <person name="Kuo A."/>
            <person name="Mondo S."/>
            <person name="Pangilinan J."/>
            <person name="Riley R."/>
            <person name="LaButti K."/>
            <person name="Andreopoulos B."/>
            <person name="Lipzen A."/>
            <person name="Chen C."/>
            <person name="Yan M."/>
            <person name="Daum C."/>
            <person name="Ng V."/>
            <person name="Clum A."/>
            <person name="Steindorff A."/>
            <person name="Ohm R.A."/>
            <person name="Martin F."/>
            <person name="Silar P."/>
            <person name="Natvig D.O."/>
            <person name="Lalanne C."/>
            <person name="Gautier V."/>
            <person name="Ament-Velasquez S.L."/>
            <person name="Kruys A."/>
            <person name="Hutchinson M.I."/>
            <person name="Powell A.J."/>
            <person name="Barry K."/>
            <person name="Miller A.N."/>
            <person name="Grigoriev I.V."/>
            <person name="Debuchy R."/>
            <person name="Gladieux P."/>
            <person name="Hiltunen Thoren M."/>
            <person name="Johannesson H."/>
        </authorList>
    </citation>
    <scope>NUCLEOTIDE SEQUENCE</scope>
    <source>
        <strain evidence="1">CBS 560.94</strain>
    </source>
</reference>
<keyword evidence="2" id="KW-1185">Reference proteome</keyword>